<keyword evidence="2" id="KW-1185">Reference proteome</keyword>
<accession>A0A3P8AFK1</accession>
<reference evidence="1 2" key="1">
    <citation type="submission" date="2018-11" db="EMBL/GenBank/DDBJ databases">
        <authorList>
            <consortium name="Pathogen Informatics"/>
        </authorList>
    </citation>
    <scope>NUCLEOTIDE SEQUENCE [LARGE SCALE GENOMIC DNA]</scope>
</reference>
<dbReference type="OrthoDB" id="5857231at2759"/>
<evidence type="ECO:0000313" key="3">
    <source>
        <dbReference type="WBParaSite" id="HPBE_0001328501-mRNA-1"/>
    </source>
</evidence>
<evidence type="ECO:0000313" key="1">
    <source>
        <dbReference type="EMBL" id="VDO95597.1"/>
    </source>
</evidence>
<dbReference type="EMBL" id="UZAH01027854">
    <property type="protein sequence ID" value="VDO95597.1"/>
    <property type="molecule type" value="Genomic_DNA"/>
</dbReference>
<sequence length="182" mass="20274">MTFTVEGYEPALEFAYSDVPSVIAKYPKLQASANNAEKALRKCIRNAVLQAIKEEAQSSGLEYLVPQLSQQIQLHLYYYSILCFDMEEIPTTGIVEASNSTGIGHFCLKKGDTITNVLYDTNLVAEVPEEFQSFIVSVSVFGSDPVVTGCCMFFHRRDGVSDLGRENRGNEVSILRKMAWGR</sequence>
<dbReference type="WBParaSite" id="HPBE_0001328501-mRNA-1">
    <property type="protein sequence ID" value="HPBE_0001328501-mRNA-1"/>
    <property type="gene ID" value="HPBE_0001328501"/>
</dbReference>
<evidence type="ECO:0000313" key="2">
    <source>
        <dbReference type="Proteomes" id="UP000050761"/>
    </source>
</evidence>
<protein>
    <submittedName>
        <fullName evidence="3">Aldedh domain-containing protein</fullName>
    </submittedName>
</protein>
<accession>A0A183FXK0</accession>
<gene>
    <name evidence="1" type="ORF">HPBE_LOCUS13286</name>
</gene>
<reference evidence="3" key="2">
    <citation type="submission" date="2019-09" db="UniProtKB">
        <authorList>
            <consortium name="WormBaseParasite"/>
        </authorList>
    </citation>
    <scope>IDENTIFICATION</scope>
</reference>
<proteinExistence type="predicted"/>
<name>A0A183FXK0_HELPZ</name>
<organism evidence="2 3">
    <name type="scientific">Heligmosomoides polygyrus</name>
    <name type="common">Parasitic roundworm</name>
    <dbReference type="NCBI Taxonomy" id="6339"/>
    <lineage>
        <taxon>Eukaryota</taxon>
        <taxon>Metazoa</taxon>
        <taxon>Ecdysozoa</taxon>
        <taxon>Nematoda</taxon>
        <taxon>Chromadorea</taxon>
        <taxon>Rhabditida</taxon>
        <taxon>Rhabditina</taxon>
        <taxon>Rhabditomorpha</taxon>
        <taxon>Strongyloidea</taxon>
        <taxon>Heligmosomidae</taxon>
        <taxon>Heligmosomoides</taxon>
    </lineage>
</organism>
<dbReference type="Proteomes" id="UP000050761">
    <property type="component" value="Unassembled WGS sequence"/>
</dbReference>
<dbReference type="AlphaFoldDB" id="A0A183FXK0"/>